<dbReference type="PANTHER" id="PTHR21255">
    <property type="entry name" value="T-COMPLEX-ASSOCIATED-TESTIS-EXPRESSED 1/ DYNEIN LIGHT CHAIN"/>
    <property type="match status" value="1"/>
</dbReference>
<dbReference type="AlphaFoldDB" id="A0AAN9G9Y6"/>
<dbReference type="GO" id="GO:0005737">
    <property type="term" value="C:cytoplasm"/>
    <property type="evidence" value="ECO:0007669"/>
    <property type="project" value="TreeGrafter"/>
</dbReference>
<dbReference type="PANTHER" id="PTHR21255:SF65">
    <property type="entry name" value="TCTEX1 DOMAIN-CONTAINING PROTEIN 2"/>
    <property type="match status" value="1"/>
</dbReference>
<sequence length="228" mass="24635">MAQNLMQKLSLTATKDGGQGGGEGRRPSIMKTLTVPGGGGGGEGGKGSGRRKSSVGLAGQRKASTSSGGAQGGQAGPSLIGLLASKRLAKKFASRFHSRRFGRLSGQGIPIQKEPSYRMQPHNKFQAEKVEVVIRTQLEDKLGKFRYSPKICANMTKILADDIKAKVKALNFDRYKLVCHVVIGQKKDQAVMTCSRCAWDDKLDNYASYTFQNAHIFCTASVFGIYTE</sequence>
<feature type="compositionally biased region" description="Polar residues" evidence="2">
    <location>
        <begin position="1"/>
        <end position="13"/>
    </location>
</feature>
<dbReference type="InterPro" id="IPR038586">
    <property type="entry name" value="Tctex-1-like_sf"/>
</dbReference>
<gene>
    <name evidence="3" type="ORF">V1264_023958</name>
</gene>
<dbReference type="GO" id="GO:0045505">
    <property type="term" value="F:dynein intermediate chain binding"/>
    <property type="evidence" value="ECO:0007669"/>
    <property type="project" value="TreeGrafter"/>
</dbReference>
<dbReference type="Pfam" id="PF03645">
    <property type="entry name" value="Tctex-1"/>
    <property type="match status" value="1"/>
</dbReference>
<dbReference type="InterPro" id="IPR005334">
    <property type="entry name" value="Tctex-1-like"/>
</dbReference>
<evidence type="ECO:0000256" key="2">
    <source>
        <dbReference type="SAM" id="MobiDB-lite"/>
    </source>
</evidence>
<dbReference type="GO" id="GO:0005868">
    <property type="term" value="C:cytoplasmic dynein complex"/>
    <property type="evidence" value="ECO:0007669"/>
    <property type="project" value="TreeGrafter"/>
</dbReference>
<feature type="region of interest" description="Disordered" evidence="2">
    <location>
        <begin position="1"/>
        <end position="75"/>
    </location>
</feature>
<protein>
    <submittedName>
        <fullName evidence="3">Uncharacterized protein</fullName>
    </submittedName>
</protein>
<reference evidence="3 4" key="1">
    <citation type="submission" date="2024-02" db="EMBL/GenBank/DDBJ databases">
        <title>Chromosome-scale genome assembly of the rough periwinkle Littorina saxatilis.</title>
        <authorList>
            <person name="De Jode A."/>
            <person name="Faria R."/>
            <person name="Formenti G."/>
            <person name="Sims Y."/>
            <person name="Smith T.P."/>
            <person name="Tracey A."/>
            <person name="Wood J.M.D."/>
            <person name="Zagrodzka Z.B."/>
            <person name="Johannesson K."/>
            <person name="Butlin R.K."/>
            <person name="Leder E.H."/>
        </authorList>
    </citation>
    <scope>NUCLEOTIDE SEQUENCE [LARGE SCALE GENOMIC DNA]</scope>
    <source>
        <strain evidence="3">Snail1</strain>
        <tissue evidence="3">Muscle</tissue>
    </source>
</reference>
<dbReference type="Gene3D" id="3.30.1140.40">
    <property type="entry name" value="Tctex-1"/>
    <property type="match status" value="1"/>
</dbReference>
<dbReference type="CDD" id="cd21451">
    <property type="entry name" value="DLC-like_TCTEX1D"/>
    <property type="match status" value="1"/>
</dbReference>
<evidence type="ECO:0000313" key="4">
    <source>
        <dbReference type="Proteomes" id="UP001374579"/>
    </source>
</evidence>
<organism evidence="3 4">
    <name type="scientific">Littorina saxatilis</name>
    <dbReference type="NCBI Taxonomy" id="31220"/>
    <lineage>
        <taxon>Eukaryota</taxon>
        <taxon>Metazoa</taxon>
        <taxon>Spiralia</taxon>
        <taxon>Lophotrochozoa</taxon>
        <taxon>Mollusca</taxon>
        <taxon>Gastropoda</taxon>
        <taxon>Caenogastropoda</taxon>
        <taxon>Littorinimorpha</taxon>
        <taxon>Littorinoidea</taxon>
        <taxon>Littorinidae</taxon>
        <taxon>Littorina</taxon>
    </lineage>
</organism>
<dbReference type="Proteomes" id="UP001374579">
    <property type="component" value="Unassembled WGS sequence"/>
</dbReference>
<comment type="similarity">
    <text evidence="1">Belongs to the dynein light chain Tctex-type family.</text>
</comment>
<comment type="caution">
    <text evidence="3">The sequence shown here is derived from an EMBL/GenBank/DDBJ whole genome shotgun (WGS) entry which is preliminary data.</text>
</comment>
<keyword evidence="4" id="KW-1185">Reference proteome</keyword>
<name>A0AAN9G9Y6_9CAEN</name>
<accession>A0AAN9G9Y6</accession>
<evidence type="ECO:0000256" key="1">
    <source>
        <dbReference type="ARBA" id="ARBA00005361"/>
    </source>
</evidence>
<feature type="compositionally biased region" description="Gly residues" evidence="2">
    <location>
        <begin position="36"/>
        <end position="47"/>
    </location>
</feature>
<dbReference type="GO" id="GO:0007018">
    <property type="term" value="P:microtubule-based movement"/>
    <property type="evidence" value="ECO:0007669"/>
    <property type="project" value="TreeGrafter"/>
</dbReference>
<evidence type="ECO:0000313" key="3">
    <source>
        <dbReference type="EMBL" id="KAK7101118.1"/>
    </source>
</evidence>
<dbReference type="EMBL" id="JBAMIC010000011">
    <property type="protein sequence ID" value="KAK7101118.1"/>
    <property type="molecule type" value="Genomic_DNA"/>
</dbReference>
<proteinExistence type="inferred from homology"/>